<evidence type="ECO:0000313" key="1">
    <source>
        <dbReference type="EMBL" id="JAW15882.1"/>
    </source>
</evidence>
<sequence length="74" mass="8285">MFGGFLMMYVFSLWLNCSNPWKPHALQPWLIVSFFELTLKSVSGLSHSGHNTNLRINPSNKSCNLAASCDPLTI</sequence>
<dbReference type="EMBL" id="GFTR01000544">
    <property type="protein sequence ID" value="JAW15882.1"/>
    <property type="molecule type" value="Transcribed_RNA"/>
</dbReference>
<reference evidence="1" key="1">
    <citation type="journal article" date="2018" name="PLoS Negl. Trop. Dis.">
        <title>An insight into the salivary gland and fat body transcriptome of Panstrongylus lignarius (Hemiptera: Heteroptera), the main vector of Chagas disease in Peru.</title>
        <authorList>
            <person name="Nevoa J.C."/>
            <person name="Mendes M.T."/>
            <person name="da Silva M.V."/>
            <person name="Soares S.C."/>
            <person name="Oliveira C.J.F."/>
            <person name="Ribeiro J.M.C."/>
        </authorList>
    </citation>
    <scope>NUCLEOTIDE SEQUENCE</scope>
</reference>
<organism evidence="1">
    <name type="scientific">Panstrongylus lignarius</name>
    <dbReference type="NCBI Taxonomy" id="156445"/>
    <lineage>
        <taxon>Eukaryota</taxon>
        <taxon>Metazoa</taxon>
        <taxon>Ecdysozoa</taxon>
        <taxon>Arthropoda</taxon>
        <taxon>Hexapoda</taxon>
        <taxon>Insecta</taxon>
        <taxon>Pterygota</taxon>
        <taxon>Neoptera</taxon>
        <taxon>Paraneoptera</taxon>
        <taxon>Hemiptera</taxon>
        <taxon>Heteroptera</taxon>
        <taxon>Panheteroptera</taxon>
        <taxon>Cimicomorpha</taxon>
        <taxon>Reduviidae</taxon>
        <taxon>Triatominae</taxon>
        <taxon>Panstrongylus</taxon>
    </lineage>
</organism>
<protein>
    <submittedName>
        <fullName evidence="1">Uncharacterized protein</fullName>
    </submittedName>
</protein>
<dbReference type="AlphaFoldDB" id="A0A224Y457"/>
<accession>A0A224Y457</accession>
<name>A0A224Y457_9HEMI</name>
<proteinExistence type="predicted"/>